<dbReference type="RefSeq" id="WP_089358044.1">
    <property type="nucleotide sequence ID" value="NZ_FZPD01000005.1"/>
</dbReference>
<keyword evidence="2" id="KW-1185">Reference proteome</keyword>
<sequence>MDSLKHDWLTEGLIDYEYKKYILLAYLKDVGKRFNQSELYPFMTDLIFHYRNLIKVRESKKLMYDSFPETLTKADFNKLRLTYDKIVNDDEVMQQIEEIISFAIPKMKGMLEEGKELYEFVEENINLEPVGLSPIYSDEGYLFINHDASSDVSIYRYQMTLFEHAEEKYRSMATEFLMNEMKGLSKTYENIKVELTRQFTELPNPATYLATTKLKFPLIETVLPVAKRMLVREISVS</sequence>
<accession>A0A239LLZ1</accession>
<dbReference type="OrthoDB" id="1523307at2"/>
<evidence type="ECO:0000313" key="2">
    <source>
        <dbReference type="Proteomes" id="UP000198393"/>
    </source>
</evidence>
<evidence type="ECO:0000313" key="1">
    <source>
        <dbReference type="EMBL" id="SNT31697.1"/>
    </source>
</evidence>
<dbReference type="Proteomes" id="UP000198393">
    <property type="component" value="Unassembled WGS sequence"/>
</dbReference>
<name>A0A239LLZ1_EKHLU</name>
<dbReference type="AlphaFoldDB" id="A0A239LLZ1"/>
<organism evidence="1 2">
    <name type="scientific">Ekhidna lutea</name>
    <dbReference type="NCBI Taxonomy" id="447679"/>
    <lineage>
        <taxon>Bacteria</taxon>
        <taxon>Pseudomonadati</taxon>
        <taxon>Bacteroidota</taxon>
        <taxon>Cytophagia</taxon>
        <taxon>Cytophagales</taxon>
        <taxon>Reichenbachiellaceae</taxon>
        <taxon>Ekhidna</taxon>
    </lineage>
</organism>
<dbReference type="EMBL" id="FZPD01000005">
    <property type="protein sequence ID" value="SNT31697.1"/>
    <property type="molecule type" value="Genomic_DNA"/>
</dbReference>
<proteinExistence type="predicted"/>
<reference evidence="1 2" key="1">
    <citation type="submission" date="2017-06" db="EMBL/GenBank/DDBJ databases">
        <authorList>
            <person name="Kim H.J."/>
            <person name="Triplett B.A."/>
        </authorList>
    </citation>
    <scope>NUCLEOTIDE SEQUENCE [LARGE SCALE GENOMIC DNA]</scope>
    <source>
        <strain evidence="1 2">DSM 19307</strain>
    </source>
</reference>
<protein>
    <submittedName>
        <fullName evidence="1">Uncharacterized protein</fullName>
    </submittedName>
</protein>
<gene>
    <name evidence="1" type="ORF">SAMN05421640_3389</name>
</gene>